<dbReference type="EMBL" id="JAIQCV010000007">
    <property type="protein sequence ID" value="KAH1082979.1"/>
    <property type="molecule type" value="Genomic_DNA"/>
</dbReference>
<sequence>MSTLINKPQAHIVDNPDDVIAIVVFEVNLVENNTEWIVDIGATKHFYTNKEMFAKFEKVTEGKQVHMGNLSISEILAKGKLLLKLTSGKTLALNNVLYVPSLYRNLIISGLLNKVGIKLVFESNKLVLSRNRDYVKNGYLCGGLFVIETMFNNNKVITFAYIVESFDMWYARIGNVNIHSLKKIVKMNLLPNLDNSSLTKCEICVEVKHARPSLNPITNGKTELLELVHTDLADFRNMVIDNDEVSSKVSMPLRWVKQPFHGSLLNRLVLLTPRWSQIL</sequence>
<feature type="domain" description="GAG-pre-integrase" evidence="1">
    <location>
        <begin position="143"/>
        <end position="209"/>
    </location>
</feature>
<proteinExistence type="predicted"/>
<gene>
    <name evidence="3" type="ORF">J1N35_022740</name>
</gene>
<name>A0A9D3VIG3_9ROSI</name>
<dbReference type="PANTHER" id="PTHR47592">
    <property type="entry name" value="PBF68 PROTEIN"/>
    <property type="match status" value="1"/>
</dbReference>
<evidence type="ECO:0000313" key="4">
    <source>
        <dbReference type="Proteomes" id="UP000828251"/>
    </source>
</evidence>
<protein>
    <recommendedName>
        <fullName evidence="5">GAG-pre-integrase domain-containing protein</fullName>
    </recommendedName>
</protein>
<dbReference type="AlphaFoldDB" id="A0A9D3VIG3"/>
<reference evidence="3 4" key="1">
    <citation type="journal article" date="2021" name="Plant Biotechnol. J.">
        <title>Multi-omics assisted identification of the key and species-specific regulatory components of drought-tolerant mechanisms in Gossypium stocksii.</title>
        <authorList>
            <person name="Yu D."/>
            <person name="Ke L."/>
            <person name="Zhang D."/>
            <person name="Wu Y."/>
            <person name="Sun Y."/>
            <person name="Mei J."/>
            <person name="Sun J."/>
            <person name="Sun Y."/>
        </authorList>
    </citation>
    <scope>NUCLEOTIDE SEQUENCE [LARGE SCALE GENOMIC DNA]</scope>
    <source>
        <strain evidence="4">cv. E1</strain>
        <tissue evidence="3">Leaf</tissue>
    </source>
</reference>
<evidence type="ECO:0000313" key="3">
    <source>
        <dbReference type="EMBL" id="KAH1082979.1"/>
    </source>
</evidence>
<dbReference type="InterPro" id="IPR025724">
    <property type="entry name" value="GAG-pre-integrase_dom"/>
</dbReference>
<evidence type="ECO:0000259" key="1">
    <source>
        <dbReference type="Pfam" id="PF13976"/>
    </source>
</evidence>
<feature type="domain" description="Retrovirus-related Pol polyprotein from transposon TNT 1-94-like beta-barrel" evidence="2">
    <location>
        <begin position="36"/>
        <end position="116"/>
    </location>
</feature>
<dbReference type="PANTHER" id="PTHR47592:SF30">
    <property type="entry name" value="CCHC-TYPE DOMAIN-CONTAINING PROTEIN"/>
    <property type="match status" value="1"/>
</dbReference>
<evidence type="ECO:0008006" key="5">
    <source>
        <dbReference type="Google" id="ProtNLM"/>
    </source>
</evidence>
<dbReference type="Proteomes" id="UP000828251">
    <property type="component" value="Unassembled WGS sequence"/>
</dbReference>
<accession>A0A9D3VIG3</accession>
<evidence type="ECO:0000259" key="2">
    <source>
        <dbReference type="Pfam" id="PF22936"/>
    </source>
</evidence>
<organism evidence="3 4">
    <name type="scientific">Gossypium stocksii</name>
    <dbReference type="NCBI Taxonomy" id="47602"/>
    <lineage>
        <taxon>Eukaryota</taxon>
        <taxon>Viridiplantae</taxon>
        <taxon>Streptophyta</taxon>
        <taxon>Embryophyta</taxon>
        <taxon>Tracheophyta</taxon>
        <taxon>Spermatophyta</taxon>
        <taxon>Magnoliopsida</taxon>
        <taxon>eudicotyledons</taxon>
        <taxon>Gunneridae</taxon>
        <taxon>Pentapetalae</taxon>
        <taxon>rosids</taxon>
        <taxon>malvids</taxon>
        <taxon>Malvales</taxon>
        <taxon>Malvaceae</taxon>
        <taxon>Malvoideae</taxon>
        <taxon>Gossypium</taxon>
    </lineage>
</organism>
<dbReference type="Pfam" id="PF13976">
    <property type="entry name" value="gag_pre-integrs"/>
    <property type="match status" value="1"/>
</dbReference>
<dbReference type="InterPro" id="IPR054722">
    <property type="entry name" value="PolX-like_BBD"/>
</dbReference>
<dbReference type="Pfam" id="PF22936">
    <property type="entry name" value="Pol_BBD"/>
    <property type="match status" value="1"/>
</dbReference>
<dbReference type="OrthoDB" id="1002273at2759"/>
<comment type="caution">
    <text evidence="3">The sequence shown here is derived from an EMBL/GenBank/DDBJ whole genome shotgun (WGS) entry which is preliminary data.</text>
</comment>
<keyword evidence="4" id="KW-1185">Reference proteome</keyword>